<keyword evidence="3" id="KW-1185">Reference proteome</keyword>
<accession>A0A2K1PXM2</accession>
<comment type="caution">
    <text evidence="2">The sequence shown here is derived from an EMBL/GenBank/DDBJ whole genome shotgun (WGS) entry which is preliminary data.</text>
</comment>
<reference evidence="2 3" key="1">
    <citation type="submission" date="2017-08" db="EMBL/GenBank/DDBJ databases">
        <title>Lysobacter sylvestris genome.</title>
        <authorList>
            <person name="Zhang D.-C."/>
            <person name="Albuquerque L."/>
            <person name="Franca L."/>
            <person name="Froufe H.J.C."/>
            <person name="Barroso C."/>
            <person name="Egas C."/>
            <person name="Da Costa M."/>
            <person name="Margesin R."/>
        </authorList>
    </citation>
    <scope>NUCLEOTIDE SEQUENCE [LARGE SCALE GENOMIC DNA]</scope>
    <source>
        <strain evidence="2 3">AM20-91</strain>
    </source>
</reference>
<dbReference type="Pfam" id="PF07793">
    <property type="entry name" value="DUF1631"/>
    <property type="match status" value="1"/>
</dbReference>
<evidence type="ECO:0008006" key="4">
    <source>
        <dbReference type="Google" id="ProtNLM"/>
    </source>
</evidence>
<name>A0A2K1PXM2_9GAMM</name>
<dbReference type="AlphaFoldDB" id="A0A2K1PXM2"/>
<protein>
    <recommendedName>
        <fullName evidence="4">DUF1631 domain-containing protein</fullName>
    </recommendedName>
</protein>
<dbReference type="Proteomes" id="UP000236220">
    <property type="component" value="Unassembled WGS sequence"/>
</dbReference>
<feature type="region of interest" description="Disordered" evidence="1">
    <location>
        <begin position="194"/>
        <end position="218"/>
    </location>
</feature>
<evidence type="ECO:0000313" key="2">
    <source>
        <dbReference type="EMBL" id="PNS07535.1"/>
    </source>
</evidence>
<proteinExistence type="predicted"/>
<organism evidence="2 3">
    <name type="scientific">Solilutibacter silvestris</name>
    <dbReference type="NCBI Taxonomy" id="1645665"/>
    <lineage>
        <taxon>Bacteria</taxon>
        <taxon>Pseudomonadati</taxon>
        <taxon>Pseudomonadota</taxon>
        <taxon>Gammaproteobacteria</taxon>
        <taxon>Lysobacterales</taxon>
        <taxon>Lysobacteraceae</taxon>
        <taxon>Solilutibacter</taxon>
    </lineage>
</organism>
<evidence type="ECO:0000256" key="1">
    <source>
        <dbReference type="SAM" id="MobiDB-lite"/>
    </source>
</evidence>
<gene>
    <name evidence="2" type="ORF">Lysil_1711</name>
</gene>
<dbReference type="InterPro" id="IPR012434">
    <property type="entry name" value="DUF1631"/>
</dbReference>
<dbReference type="EMBL" id="NPZB01000002">
    <property type="protein sequence ID" value="PNS07535.1"/>
    <property type="molecule type" value="Genomic_DNA"/>
</dbReference>
<sequence>MDEQQRKAARLVAEFVSAKLAPFWSELKSALDRIPAGANNFSSLPRDQFVVHGMLDDAQDWRARLRVALEADAMAWWHRQSLRHGTALTLMGESELLLEIEGQQANDAMHARLGALAHRLDRAVEALAHDAGLPWHDCPWSVEGITRTFISTLDREALTPTLIPLLMRHYETQMTVILRGLIPELLRVIGDGESSSEAYDSPATHRPAAGGSGWQPEGGMVETLPTNGHVNDPVHGGVGPASAPAGDIGAAMPAANRGRESVDIASYAGVRPETRYRSRVHSQLDAWRRRARNGDNGGTTAVRSTARVINTSEVLTIASVLQGDDPTPFVRALLGQGDQPLPMVIRRELMSAAGQFGFDAEQSSFAEGEEDAVDLVAMLFDGLQRANAFEEPATRMMGKLVAPYVKVAVMDDSLFENRGHPARRLLDALVEACDGNTGDSHASRSMLERASQVVDQVVARFQESMAIFDLAARELQELLDRQRSLAEVTERRITETLQGQERLRQARIAADEAVGAALEGRKILPDTFHFLGEYWRNVLVQGWLRFGEQSPRYQAMRAVGDALLQMDADAVALRSRALAAGFEDNREAILEDLRYVGLQGEAAIEALARLAAGLLRADAAPGEVVLSNPPEPLADELPMQIPDLERRLRTVDSVLVARVRRLRAGQGLRIIEDGAHETMAKIAWVSGLTGRILVVNRRGERRMVVRPETLAVLVADGRVLVRSAEPPVDQVMAQVADSLGERRFAQTAG</sequence>
<evidence type="ECO:0000313" key="3">
    <source>
        <dbReference type="Proteomes" id="UP000236220"/>
    </source>
</evidence>